<feature type="region of interest" description="Disordered" evidence="5">
    <location>
        <begin position="576"/>
        <end position="604"/>
    </location>
</feature>
<accession>A0ABR4NHG2</accession>
<evidence type="ECO:0000313" key="7">
    <source>
        <dbReference type="EMBL" id="KAL2918904.1"/>
    </source>
</evidence>
<feature type="transmembrane region" description="Helical" evidence="6">
    <location>
        <begin position="260"/>
        <end position="286"/>
    </location>
</feature>
<feature type="transmembrane region" description="Helical" evidence="6">
    <location>
        <begin position="381"/>
        <end position="404"/>
    </location>
</feature>
<keyword evidence="2 6" id="KW-0812">Transmembrane</keyword>
<evidence type="ECO:0000256" key="6">
    <source>
        <dbReference type="SAM" id="Phobius"/>
    </source>
</evidence>
<evidence type="ECO:0000256" key="1">
    <source>
        <dbReference type="ARBA" id="ARBA00004141"/>
    </source>
</evidence>
<keyword evidence="3 6" id="KW-1133">Transmembrane helix</keyword>
<reference evidence="7 8" key="1">
    <citation type="submission" date="2023-09" db="EMBL/GenBank/DDBJ databases">
        <title>Pangenome analysis of Batrachochytrium dendrobatidis and related Chytrids.</title>
        <authorList>
            <person name="Yacoub M.N."/>
            <person name="Stajich J.E."/>
            <person name="James T.Y."/>
        </authorList>
    </citation>
    <scope>NUCLEOTIDE SEQUENCE [LARGE SCALE GENOMIC DNA]</scope>
    <source>
        <strain evidence="7 8">JEL0888</strain>
    </source>
</reference>
<feature type="region of interest" description="Disordered" evidence="5">
    <location>
        <begin position="1"/>
        <end position="40"/>
    </location>
</feature>
<evidence type="ECO:0000256" key="4">
    <source>
        <dbReference type="ARBA" id="ARBA00023136"/>
    </source>
</evidence>
<comment type="caution">
    <text evidence="7">The sequence shown here is derived from an EMBL/GenBank/DDBJ whole genome shotgun (WGS) entry which is preliminary data.</text>
</comment>
<comment type="subcellular location">
    <subcellularLocation>
        <location evidence="1">Membrane</location>
        <topology evidence="1">Multi-pass membrane protein</topology>
    </subcellularLocation>
</comment>
<feature type="compositionally biased region" description="Low complexity" evidence="5">
    <location>
        <begin position="28"/>
        <end position="40"/>
    </location>
</feature>
<evidence type="ECO:0000256" key="2">
    <source>
        <dbReference type="ARBA" id="ARBA00022692"/>
    </source>
</evidence>
<feature type="compositionally biased region" description="Basic and acidic residues" evidence="5">
    <location>
        <begin position="1"/>
        <end position="17"/>
    </location>
</feature>
<dbReference type="Proteomes" id="UP001527925">
    <property type="component" value="Unassembled WGS sequence"/>
</dbReference>
<organism evidence="7 8">
    <name type="scientific">Polyrhizophydium stewartii</name>
    <dbReference type="NCBI Taxonomy" id="2732419"/>
    <lineage>
        <taxon>Eukaryota</taxon>
        <taxon>Fungi</taxon>
        <taxon>Fungi incertae sedis</taxon>
        <taxon>Chytridiomycota</taxon>
        <taxon>Chytridiomycota incertae sedis</taxon>
        <taxon>Chytridiomycetes</taxon>
        <taxon>Rhizophydiales</taxon>
        <taxon>Rhizophydiales incertae sedis</taxon>
        <taxon>Polyrhizophydium</taxon>
    </lineage>
</organism>
<evidence type="ECO:0000256" key="3">
    <source>
        <dbReference type="ARBA" id="ARBA00022989"/>
    </source>
</evidence>
<sequence length="604" mass="62220">MNHDRTAALLHHLEAPSRRQSTTEKVPPADAGPGTGAAQAHPLARSLRMWNDLLCVDLARWADGSATAAAVEALKNTTQDRTLLLAALPKQVAAAGCDAEPLQLVPPLLAQILSASLETDDDGAPSHLLAYDARTRAMLRQMTFELTMHLAGANDELDAAATGKLAALFLSDAEQRAAQIVSQVSAASHTSSETAGRGRTPGEAAGDRARAVRRWAGIGLATVAGGVAVGVTGGLAAPFIGAGLGSLFASVGLASASAAAAGMGTLTGAAIVGSLFGVTGGGLAAFKMNKRLKDLDEFRFEAVAPEPAGALPLVHAIVVSGWIQTARDVAAPWHDLTALSPLMPINALAFDTKHLMALTTAAMDFATETAVVTTATQAAQFTVLGGLVSAVVWPVGLLQAAWIVDNPWSMALVKSEQAGRALARDILAAHVAGNRPVVLAGFGVGARAIVYCLLELLDLIKSGHRSAATGSADLHGIVESVYIAGTPVAMAPTAWMQARGVVAGRFVNIYSQHDWLLGFLNRVTVQPVAGLGPIACETVENIDVSDIVSSQSEYAREMGVILGRARFDQVAGAGWTASASGSLPRSRNGSLGRKAPQSADATEP</sequence>
<dbReference type="PANTHER" id="PTHR17920">
    <property type="entry name" value="TRANSMEMBRANE AND COILED-COIL DOMAIN-CONTAINING PROTEIN 4 TMCO4"/>
    <property type="match status" value="1"/>
</dbReference>
<dbReference type="EMBL" id="JADGIZ020000005">
    <property type="protein sequence ID" value="KAL2918904.1"/>
    <property type="molecule type" value="Genomic_DNA"/>
</dbReference>
<feature type="transmembrane region" description="Helical" evidence="6">
    <location>
        <begin position="218"/>
        <end position="240"/>
    </location>
</feature>
<name>A0ABR4NHG2_9FUNG</name>
<dbReference type="PANTHER" id="PTHR17920:SF3">
    <property type="entry name" value="TRANSMEMBRANE AND COILED-COIL DOMAIN-CONTAINING PROTEIN 4"/>
    <property type="match status" value="1"/>
</dbReference>
<proteinExistence type="predicted"/>
<keyword evidence="8" id="KW-1185">Reference proteome</keyword>
<dbReference type="Pfam" id="PF05277">
    <property type="entry name" value="DUF726"/>
    <property type="match status" value="1"/>
</dbReference>
<gene>
    <name evidence="7" type="primary">TMCO4</name>
    <name evidence="7" type="ORF">HK105_201738</name>
</gene>
<evidence type="ECO:0000256" key="5">
    <source>
        <dbReference type="SAM" id="MobiDB-lite"/>
    </source>
</evidence>
<protein>
    <submittedName>
        <fullName evidence="7">Transmembrane and coiled-coil domain-containing protein 4</fullName>
    </submittedName>
</protein>
<evidence type="ECO:0000313" key="8">
    <source>
        <dbReference type="Proteomes" id="UP001527925"/>
    </source>
</evidence>
<keyword evidence="4 6" id="KW-0472">Membrane</keyword>
<dbReference type="InterPro" id="IPR007941">
    <property type="entry name" value="DUF726"/>
</dbReference>